<reference evidence="3" key="1">
    <citation type="journal article" date="2014" name="Int. J. Syst. Evol. Microbiol.">
        <title>Complete genome sequence of Corynebacterium casei LMG S-19264T (=DSM 44701T), isolated from a smear-ripened cheese.</title>
        <authorList>
            <consortium name="US DOE Joint Genome Institute (JGI-PGF)"/>
            <person name="Walter F."/>
            <person name="Albersmeier A."/>
            <person name="Kalinowski J."/>
            <person name="Ruckert C."/>
        </authorList>
    </citation>
    <scope>NUCLEOTIDE SEQUENCE</scope>
    <source>
        <strain evidence="3">JCM 19596</strain>
    </source>
</reference>
<dbReference type="InterPro" id="IPR036913">
    <property type="entry name" value="YegP-like_sf"/>
</dbReference>
<evidence type="ECO:0000259" key="2">
    <source>
        <dbReference type="Pfam" id="PF07411"/>
    </source>
</evidence>
<dbReference type="RefSeq" id="WP_188977034.1">
    <property type="nucleotide sequence ID" value="NZ_BMPG01000001.1"/>
</dbReference>
<dbReference type="OrthoDB" id="108721at2157"/>
<organism evidence="3 4">
    <name type="scientific">Halocalculus aciditolerans</name>
    <dbReference type="NCBI Taxonomy" id="1383812"/>
    <lineage>
        <taxon>Archaea</taxon>
        <taxon>Methanobacteriati</taxon>
        <taxon>Methanobacteriota</taxon>
        <taxon>Stenosarchaea group</taxon>
        <taxon>Halobacteria</taxon>
        <taxon>Halobacteriales</taxon>
        <taxon>Halobacteriaceae</taxon>
        <taxon>Halocalculus</taxon>
    </lineage>
</organism>
<dbReference type="NCBIfam" id="NF041908">
    <property type="entry name" value="HVO_2922"/>
    <property type="match status" value="1"/>
</dbReference>
<name>A0A830FIJ7_9EURY</name>
<comment type="caution">
    <text evidence="3">The sequence shown here is derived from an EMBL/GenBank/DDBJ whole genome shotgun (WGS) entry which is preliminary data.</text>
</comment>
<gene>
    <name evidence="3" type="ORF">GCM10009039_12960</name>
</gene>
<dbReference type="SUPFAM" id="SSF160113">
    <property type="entry name" value="YegP-like"/>
    <property type="match status" value="1"/>
</dbReference>
<feature type="domain" description="DUF1508" evidence="2">
    <location>
        <begin position="15"/>
        <end position="61"/>
    </location>
</feature>
<dbReference type="InterPro" id="IPR010879">
    <property type="entry name" value="DUF1508"/>
</dbReference>
<dbReference type="Gene3D" id="2.30.29.80">
    <property type="match status" value="1"/>
</dbReference>
<dbReference type="AlphaFoldDB" id="A0A830FIJ7"/>
<proteinExistence type="predicted"/>
<sequence>MSDADSDARFELYEDADGQWRWRLVHRNGNILADSGQGYASKQKAEQGAQSVKRNAPDAPLTTDGTQ</sequence>
<dbReference type="Pfam" id="PF07411">
    <property type="entry name" value="DUF1508"/>
    <property type="match status" value="1"/>
</dbReference>
<accession>A0A830FIJ7</accession>
<dbReference type="EMBL" id="BMPG01000001">
    <property type="protein sequence ID" value="GGL56220.1"/>
    <property type="molecule type" value="Genomic_DNA"/>
</dbReference>
<reference evidence="3" key="2">
    <citation type="submission" date="2020-09" db="EMBL/GenBank/DDBJ databases">
        <authorList>
            <person name="Sun Q."/>
            <person name="Ohkuma M."/>
        </authorList>
    </citation>
    <scope>NUCLEOTIDE SEQUENCE</scope>
    <source>
        <strain evidence="3">JCM 19596</strain>
    </source>
</reference>
<evidence type="ECO:0000256" key="1">
    <source>
        <dbReference type="SAM" id="MobiDB-lite"/>
    </source>
</evidence>
<feature type="region of interest" description="Disordered" evidence="1">
    <location>
        <begin position="33"/>
        <end position="67"/>
    </location>
</feature>
<evidence type="ECO:0000313" key="3">
    <source>
        <dbReference type="EMBL" id="GGL56220.1"/>
    </source>
</evidence>
<dbReference type="Proteomes" id="UP000607197">
    <property type="component" value="Unassembled WGS sequence"/>
</dbReference>
<protein>
    <recommendedName>
        <fullName evidence="2">DUF1508 domain-containing protein</fullName>
    </recommendedName>
</protein>
<keyword evidence="4" id="KW-1185">Reference proteome</keyword>
<evidence type="ECO:0000313" key="4">
    <source>
        <dbReference type="Proteomes" id="UP000607197"/>
    </source>
</evidence>